<feature type="non-terminal residue" evidence="3">
    <location>
        <position position="213"/>
    </location>
</feature>
<dbReference type="InterPro" id="IPR008939">
    <property type="entry name" value="Lytic_TGlycosylase_superhlx_U"/>
</dbReference>
<feature type="signal peptide" evidence="2">
    <location>
        <begin position="1"/>
        <end position="24"/>
    </location>
</feature>
<keyword evidence="1 2" id="KW-0732">Signal</keyword>
<sequence length="213" mass="23369">MKNKYAHRSWLGAVCLLGCSLSYAAEEQFNDALNAANSGNTALLDQYQLAMQNDVLGYYPEYWKLNTNLGFQSPTSIVSFAQRYPQSAMAEKLAADYVEEKVKQADFASAQPILPYVSNPDQAENCALAQVRAKSGDALVFAEYKDVWLATESQPESCIGLGRMMLSSPLMSTQDKQQRLWVQLRAGLSGQALATAQTLGLNLSLAQLNQIQA</sequence>
<gene>
    <name evidence="3" type="ORF">EA686_06740</name>
</gene>
<reference evidence="3 4" key="1">
    <citation type="submission" date="2018-10" db="EMBL/GenBank/DDBJ databases">
        <title>GWAS and RNA-Seq identify cryptic mechanisms of antimicrobial resistance in Acinetobacter baumannii.</title>
        <authorList>
            <person name="Sahl J.W."/>
        </authorList>
    </citation>
    <scope>NUCLEOTIDE SEQUENCE [LARGE SCALE GENOMIC DNA]</scope>
    <source>
        <strain evidence="3 4">TG28175</strain>
    </source>
</reference>
<evidence type="ECO:0000256" key="2">
    <source>
        <dbReference type="SAM" id="SignalP"/>
    </source>
</evidence>
<evidence type="ECO:0000313" key="4">
    <source>
        <dbReference type="Proteomes" id="UP000280073"/>
    </source>
</evidence>
<organism evidence="3 4">
    <name type="scientific">Acinetobacter baumannii</name>
    <dbReference type="NCBI Taxonomy" id="470"/>
    <lineage>
        <taxon>Bacteria</taxon>
        <taxon>Pseudomonadati</taxon>
        <taxon>Pseudomonadota</taxon>
        <taxon>Gammaproteobacteria</taxon>
        <taxon>Moraxellales</taxon>
        <taxon>Moraxellaceae</taxon>
        <taxon>Acinetobacter</taxon>
        <taxon>Acinetobacter calcoaceticus/baumannii complex</taxon>
    </lineage>
</organism>
<dbReference type="Proteomes" id="UP000280073">
    <property type="component" value="Unassembled WGS sequence"/>
</dbReference>
<proteinExistence type="predicted"/>
<dbReference type="SUPFAM" id="SSF48435">
    <property type="entry name" value="Bacterial muramidases"/>
    <property type="match status" value="1"/>
</dbReference>
<evidence type="ECO:0000256" key="1">
    <source>
        <dbReference type="ARBA" id="ARBA00022729"/>
    </source>
</evidence>
<comment type="caution">
    <text evidence="3">The sequence shown here is derived from an EMBL/GenBank/DDBJ whole genome shotgun (WGS) entry which is preliminary data.</text>
</comment>
<accession>A0A3R9SKF3</accession>
<evidence type="ECO:0000313" key="3">
    <source>
        <dbReference type="EMBL" id="RSR60910.1"/>
    </source>
</evidence>
<protein>
    <submittedName>
        <fullName evidence="3">Lytic transglycosylase</fullName>
    </submittedName>
</protein>
<dbReference type="EMBL" id="RFDI01000272">
    <property type="protein sequence ID" value="RSR60910.1"/>
    <property type="molecule type" value="Genomic_DNA"/>
</dbReference>
<dbReference type="AlphaFoldDB" id="A0A3R9SKF3"/>
<dbReference type="GO" id="GO:0004553">
    <property type="term" value="F:hydrolase activity, hydrolyzing O-glycosyl compounds"/>
    <property type="evidence" value="ECO:0007669"/>
    <property type="project" value="InterPro"/>
</dbReference>
<name>A0A3R9SKF3_ACIBA</name>
<dbReference type="Gene3D" id="1.25.20.10">
    <property type="entry name" value="Bacterial muramidases"/>
    <property type="match status" value="1"/>
</dbReference>
<feature type="chain" id="PRO_5018650042" evidence="2">
    <location>
        <begin position="25"/>
        <end position="213"/>
    </location>
</feature>
<dbReference type="GO" id="GO:0042597">
    <property type="term" value="C:periplasmic space"/>
    <property type="evidence" value="ECO:0007669"/>
    <property type="project" value="InterPro"/>
</dbReference>